<dbReference type="EMBL" id="NXID01000001">
    <property type="protein sequence ID" value="RXK17101.1"/>
    <property type="molecule type" value="Genomic_DNA"/>
</dbReference>
<feature type="domain" description="PRTase-CE" evidence="1">
    <location>
        <begin position="59"/>
        <end position="336"/>
    </location>
</feature>
<dbReference type="AlphaFoldDB" id="A0AAX2ALX8"/>
<accession>A0AAX2ALX8</accession>
<proteinExistence type="predicted"/>
<evidence type="ECO:0000259" key="1">
    <source>
        <dbReference type="Pfam" id="PF24390"/>
    </source>
</evidence>
<dbReference type="Pfam" id="PF24390">
    <property type="entry name" value="PRTase-CE"/>
    <property type="match status" value="1"/>
</dbReference>
<dbReference type="Proteomes" id="UP000290092">
    <property type="component" value="Unassembled WGS sequence"/>
</dbReference>
<comment type="caution">
    <text evidence="2">The sequence shown here is derived from an EMBL/GenBank/DDBJ whole genome shotgun (WGS) entry which is preliminary data.</text>
</comment>
<evidence type="ECO:0000313" key="2">
    <source>
        <dbReference type="EMBL" id="RXK17101.1"/>
    </source>
</evidence>
<protein>
    <recommendedName>
        <fullName evidence="1">PRTase-CE domain-containing protein</fullName>
    </recommendedName>
</protein>
<name>A0AAX2ALX8_9BACT</name>
<reference evidence="2 3" key="1">
    <citation type="submission" date="2017-09" db="EMBL/GenBank/DDBJ databases">
        <title>Genomics of the genus Arcobacter.</title>
        <authorList>
            <person name="Perez-Cataluna A."/>
            <person name="Figueras M.J."/>
            <person name="Salas-Masso N."/>
        </authorList>
    </citation>
    <scope>NUCLEOTIDE SEQUENCE [LARGE SCALE GENOMIC DNA]</scope>
    <source>
        <strain evidence="2 3">CECT 7386</strain>
    </source>
</reference>
<dbReference type="KEGG" id="amyt:AMYT_2669"/>
<gene>
    <name evidence="2" type="ORF">CP985_00385</name>
</gene>
<evidence type="ECO:0000313" key="3">
    <source>
        <dbReference type="Proteomes" id="UP000290092"/>
    </source>
</evidence>
<sequence>MLFQENILLYLKRGLIMNYFEDESEEVKYEKEYHYLESKIKILSQSFLWNGSEVSERLQDWQSNFNGQVKDSKIELHNAMFLLSQFMFFNDKTIRNFLQSIYKDLIVKPIIDSIRRNNENTIDLTFIQENLNTKLSLIKFIPIGKISGSGAMISYLFRQATDISEEQVILASDLYNSSGNLNFPEIEHYILIDDLAGSGTQVCDFVTKHKILNLKIENKHIQISYLPIFSTSIAIEKIKKSTFHQIYVNPLFELDESYQVYSQKSRYFSNVKKHKYIGRLMSKYIFKKYAKNLNFIEENSLGYSNTQLMLAFSHNTPDNTLPLFWEDSKWNAIFKRYNKK</sequence>
<keyword evidence="3" id="KW-1185">Reference proteome</keyword>
<organism evidence="2 3">
    <name type="scientific">Malaciobacter mytili LMG 24559</name>
    <dbReference type="NCBI Taxonomy" id="1032238"/>
    <lineage>
        <taxon>Bacteria</taxon>
        <taxon>Pseudomonadati</taxon>
        <taxon>Campylobacterota</taxon>
        <taxon>Epsilonproteobacteria</taxon>
        <taxon>Campylobacterales</taxon>
        <taxon>Arcobacteraceae</taxon>
        <taxon>Malaciobacter</taxon>
    </lineage>
</organism>
<dbReference type="InterPro" id="IPR056920">
    <property type="entry name" value="PRTase-CE"/>
</dbReference>